<comment type="caution">
    <text evidence="4">The sequence shown here is derived from an EMBL/GenBank/DDBJ whole genome shotgun (WGS) entry which is preliminary data.</text>
</comment>
<feature type="compositionally biased region" description="Polar residues" evidence="1">
    <location>
        <begin position="427"/>
        <end position="437"/>
    </location>
</feature>
<dbReference type="InterPro" id="IPR037491">
    <property type="entry name" value="LTI78/LTI65"/>
</dbReference>
<feature type="region of interest" description="Disordered" evidence="1">
    <location>
        <begin position="417"/>
        <end position="438"/>
    </location>
</feature>
<feature type="compositionally biased region" description="Polar residues" evidence="1">
    <location>
        <begin position="321"/>
        <end position="330"/>
    </location>
</feature>
<dbReference type="Pfam" id="PF23402">
    <property type="entry name" value="LTI65_LTI78_NYQTKV"/>
    <property type="match status" value="1"/>
</dbReference>
<dbReference type="InterPro" id="IPR057058">
    <property type="entry name" value="LTI65_LTI78_NYQTKV"/>
</dbReference>
<evidence type="ECO:0008006" key="6">
    <source>
        <dbReference type="Google" id="ProtNLM"/>
    </source>
</evidence>
<feature type="compositionally biased region" description="Basic and acidic residues" evidence="1">
    <location>
        <begin position="303"/>
        <end position="315"/>
    </location>
</feature>
<dbReference type="Proteomes" id="UP000245207">
    <property type="component" value="Unassembled WGS sequence"/>
</dbReference>
<dbReference type="PANTHER" id="PTHR33836">
    <property type="entry name" value="LOW-TEMPERATURE-INDUCED 65 KDA PROTEIN-RELATED"/>
    <property type="match status" value="1"/>
</dbReference>
<dbReference type="InterPro" id="IPR057059">
    <property type="entry name" value="LTI65/LTI78_PGEED"/>
</dbReference>
<dbReference type="PANTHER" id="PTHR33836:SF21">
    <property type="entry name" value="LOW-TEMPERATURE-INDUCED 65 KDA PROTEIN"/>
    <property type="match status" value="1"/>
</dbReference>
<feature type="region of interest" description="Disordered" evidence="1">
    <location>
        <begin position="1"/>
        <end position="38"/>
    </location>
</feature>
<feature type="compositionally biased region" description="Basic and acidic residues" evidence="1">
    <location>
        <begin position="23"/>
        <end position="33"/>
    </location>
</feature>
<reference evidence="4 5" key="1">
    <citation type="journal article" date="2018" name="Mol. Plant">
        <title>The genome of Artemisia annua provides insight into the evolution of Asteraceae family and artemisinin biosynthesis.</title>
        <authorList>
            <person name="Shen Q."/>
            <person name="Zhang L."/>
            <person name="Liao Z."/>
            <person name="Wang S."/>
            <person name="Yan T."/>
            <person name="Shi P."/>
            <person name="Liu M."/>
            <person name="Fu X."/>
            <person name="Pan Q."/>
            <person name="Wang Y."/>
            <person name="Lv Z."/>
            <person name="Lu X."/>
            <person name="Zhang F."/>
            <person name="Jiang W."/>
            <person name="Ma Y."/>
            <person name="Chen M."/>
            <person name="Hao X."/>
            <person name="Li L."/>
            <person name="Tang Y."/>
            <person name="Lv G."/>
            <person name="Zhou Y."/>
            <person name="Sun X."/>
            <person name="Brodelius P.E."/>
            <person name="Rose J.K.C."/>
            <person name="Tang K."/>
        </authorList>
    </citation>
    <scope>NUCLEOTIDE SEQUENCE [LARGE SCALE GENOMIC DNA]</scope>
    <source>
        <strain evidence="5">cv. Huhao1</strain>
        <tissue evidence="4">Leaf</tissue>
    </source>
</reference>
<dbReference type="AlphaFoldDB" id="A0A2U1PIX5"/>
<dbReference type="EMBL" id="PKPP01001094">
    <property type="protein sequence ID" value="PWA85715.1"/>
    <property type="molecule type" value="Genomic_DNA"/>
</dbReference>
<feature type="domain" description="LTI65/LTI78 PGEED repeat" evidence="2">
    <location>
        <begin position="439"/>
        <end position="468"/>
    </location>
</feature>
<evidence type="ECO:0000256" key="1">
    <source>
        <dbReference type="SAM" id="MobiDB-lite"/>
    </source>
</evidence>
<dbReference type="Pfam" id="PF23399">
    <property type="entry name" value="LTI65_PGEED"/>
    <property type="match status" value="1"/>
</dbReference>
<proteinExistence type="predicted"/>
<evidence type="ECO:0000259" key="2">
    <source>
        <dbReference type="Pfam" id="PF23399"/>
    </source>
</evidence>
<dbReference type="GO" id="GO:0009737">
    <property type="term" value="P:response to abscisic acid"/>
    <property type="evidence" value="ECO:0007669"/>
    <property type="project" value="InterPro"/>
</dbReference>
<protein>
    <recommendedName>
        <fullName evidence="6">Low-temperature-induced 65 kDa protein</fullName>
    </recommendedName>
</protein>
<feature type="region of interest" description="Disordered" evidence="1">
    <location>
        <begin position="297"/>
        <end position="348"/>
    </location>
</feature>
<dbReference type="OrthoDB" id="1931597at2759"/>
<name>A0A2U1PIX5_ARTAN</name>
<feature type="domain" description="LTI65/LTI78 NYQTKV repeat" evidence="3">
    <location>
        <begin position="240"/>
        <end position="297"/>
    </location>
</feature>
<accession>A0A2U1PIX5</accession>
<dbReference type="STRING" id="35608.A0A2U1PIX5"/>
<organism evidence="4 5">
    <name type="scientific">Artemisia annua</name>
    <name type="common">Sweet wormwood</name>
    <dbReference type="NCBI Taxonomy" id="35608"/>
    <lineage>
        <taxon>Eukaryota</taxon>
        <taxon>Viridiplantae</taxon>
        <taxon>Streptophyta</taxon>
        <taxon>Embryophyta</taxon>
        <taxon>Tracheophyta</taxon>
        <taxon>Spermatophyta</taxon>
        <taxon>Magnoliopsida</taxon>
        <taxon>eudicotyledons</taxon>
        <taxon>Gunneridae</taxon>
        <taxon>Pentapetalae</taxon>
        <taxon>asterids</taxon>
        <taxon>campanulids</taxon>
        <taxon>Asterales</taxon>
        <taxon>Asteraceae</taxon>
        <taxon>Asteroideae</taxon>
        <taxon>Anthemideae</taxon>
        <taxon>Artemisiinae</taxon>
        <taxon>Artemisia</taxon>
    </lineage>
</organism>
<sequence length="540" mass="58291">MESQLHRTYDHPYADPVQQTSGEVHEEEVHGAETRSAMQKVKAKVDKLKEKVMHGHGHGQKDETEAANNTPAVRSGLMEPTVMGTPVLAEDFYAARSDIVDPPVRSFAQWEEEEKHGDPPPVSTGIYGTRLFEDEKRHAAARPPTQPVSVGSHGTRALGKDEIREDTGVYVTHPCGPQAYADQSLNKENIPKGAPTQPVCHGTRALAKDEIREDTGVYVTHPCGPQAYADLSLNQENIPKGDIGRSSGMRVDPNAPGARAGYPANYETKVTDPTHTGGHEVGITDVLHSFHKMSVLDTPETESETKPFKSGKNEPDVYTGSHDQFSTKQVDNPPLDTSAADPSNKNSSYTQKITSATAAITGKAAAVKESIVGTLSPSGDNKSAAKDYVHKVADTVTGTVSPVYEKVVGAGSTVMSKMHGSGHDETTGSTERTSLPTSKGVGVKEYLMKSFKPGDDDKVLSETITNALHRKKGNTPQETITIKPGDEDKELPEVVKTAMHKGKADTQQEVITSPEGETTIITTTTYVINDEEGERRLQEN</sequence>
<dbReference type="GO" id="GO:0006950">
    <property type="term" value="P:response to stress"/>
    <property type="evidence" value="ECO:0007669"/>
    <property type="project" value="TreeGrafter"/>
</dbReference>
<feature type="compositionally biased region" description="Basic and acidic residues" evidence="1">
    <location>
        <begin position="1"/>
        <end position="13"/>
    </location>
</feature>
<keyword evidence="5" id="KW-1185">Reference proteome</keyword>
<evidence type="ECO:0000259" key="3">
    <source>
        <dbReference type="Pfam" id="PF23402"/>
    </source>
</evidence>
<evidence type="ECO:0000313" key="5">
    <source>
        <dbReference type="Proteomes" id="UP000245207"/>
    </source>
</evidence>
<evidence type="ECO:0000313" key="4">
    <source>
        <dbReference type="EMBL" id="PWA85715.1"/>
    </source>
</evidence>
<gene>
    <name evidence="4" type="ORF">CTI12_AA147050</name>
</gene>